<feature type="domain" description="Phospholipid/glycerol acyltransferase" evidence="2">
    <location>
        <begin position="41"/>
        <end position="164"/>
    </location>
</feature>
<dbReference type="GeneID" id="78250582"/>
<dbReference type="EMBL" id="CP006365">
    <property type="protein sequence ID" value="AGU15952.1"/>
    <property type="molecule type" value="Genomic_DNA"/>
</dbReference>
<proteinExistence type="predicted"/>
<dbReference type="Pfam" id="PF01553">
    <property type="entry name" value="Acyltransferase"/>
    <property type="match status" value="1"/>
</dbReference>
<gene>
    <name evidence="3" type="ORF">CARG_09280</name>
</gene>
<feature type="coiled-coil region" evidence="1">
    <location>
        <begin position="248"/>
        <end position="275"/>
    </location>
</feature>
<dbReference type="PANTHER" id="PTHR10000:SF8">
    <property type="entry name" value="HAD SUPERFAMILY HYDROLASE-LIKE, TYPE 3"/>
    <property type="match status" value="1"/>
</dbReference>
<evidence type="ECO:0000313" key="3">
    <source>
        <dbReference type="EMBL" id="AGU15952.1"/>
    </source>
</evidence>
<protein>
    <recommendedName>
        <fullName evidence="2">Phospholipid/glycerol acyltransferase domain-containing protein</fullName>
    </recommendedName>
</protein>
<evidence type="ECO:0000256" key="1">
    <source>
        <dbReference type="SAM" id="Coils"/>
    </source>
</evidence>
<dbReference type="PANTHER" id="PTHR10000">
    <property type="entry name" value="PHOSPHOSERINE PHOSPHATASE"/>
    <property type="match status" value="1"/>
</dbReference>
<organism evidence="3 4">
    <name type="scientific">Corynebacterium argentoratense DSM 44202</name>
    <dbReference type="NCBI Taxonomy" id="1348662"/>
    <lineage>
        <taxon>Bacteria</taxon>
        <taxon>Bacillati</taxon>
        <taxon>Actinomycetota</taxon>
        <taxon>Actinomycetes</taxon>
        <taxon>Mycobacteriales</taxon>
        <taxon>Corynebacteriaceae</taxon>
        <taxon>Corynebacterium</taxon>
    </lineage>
</organism>
<evidence type="ECO:0000313" key="4">
    <source>
        <dbReference type="Proteomes" id="UP000016943"/>
    </source>
</evidence>
<dbReference type="RefSeq" id="WP_021012348.1">
    <property type="nucleotide sequence ID" value="NC_022198.1"/>
</dbReference>
<keyword evidence="4" id="KW-1185">Reference proteome</keyword>
<dbReference type="KEGG" id="caz:CARG_09280"/>
<dbReference type="InterPro" id="IPR002123">
    <property type="entry name" value="Plipid/glycerol_acylTrfase"/>
</dbReference>
<dbReference type="eggNOG" id="COG0561">
    <property type="taxonomic scope" value="Bacteria"/>
</dbReference>
<reference evidence="3 4" key="1">
    <citation type="journal article" date="2013" name="Genome Announc.">
        <title>Whole-Genome Sequence of the Clinical Strain Corynebacterium argentoratense DSM 44202, Isolated from a Human Throat Specimen.</title>
        <authorList>
            <person name="Bomholt C."/>
            <person name="Glaub A."/>
            <person name="Gravermann K."/>
            <person name="Albersmeier A."/>
            <person name="Brinkrolf K."/>
            <person name="Ruckert C."/>
            <person name="Tauch A."/>
        </authorList>
    </citation>
    <scope>NUCLEOTIDE SEQUENCE [LARGE SCALE GENOMIC DNA]</scope>
    <source>
        <strain evidence="3">DSM 44202</strain>
    </source>
</reference>
<dbReference type="InterPro" id="IPR036412">
    <property type="entry name" value="HAD-like_sf"/>
</dbReference>
<dbReference type="CDD" id="cd07989">
    <property type="entry name" value="LPLAT_AGPAT-like"/>
    <property type="match status" value="1"/>
</dbReference>
<dbReference type="GO" id="GO:0016746">
    <property type="term" value="F:acyltransferase activity"/>
    <property type="evidence" value="ECO:0007669"/>
    <property type="project" value="InterPro"/>
</dbReference>
<dbReference type="GO" id="GO:0016791">
    <property type="term" value="F:phosphatase activity"/>
    <property type="evidence" value="ECO:0007669"/>
    <property type="project" value="TreeGrafter"/>
</dbReference>
<dbReference type="eggNOG" id="COG0204">
    <property type="taxonomic scope" value="Bacteria"/>
</dbReference>
<dbReference type="PATRIC" id="fig|1348662.3.peg.1833"/>
<sequence length="645" mass="69450">MAKKANDVFYHLVIHLVKGVFKAQGLKFNVTGAENIPDTGAVVVANHTGYMDFTYVGLPFYTPHSPRTALNRKRLVRFMAKQEVWDNPIGGPVMSGMKHIPVDRIDTVPSYNKAVEDLKAGELVGVFPEGTLSRSFEIKKLRTGAVRMAREAGVPIVPVILVGSQRVWPKDGPKHLGRSNTPIEINVLPAWYPPEGPADEVTKQLRHIMADGLAELWQRYDELHGPLPEGAPWVPARYDGGALTLEEAQKLDDAVQNERRRVRTLRDDLDALADKLNALLAGLGETSKELVVQSKDAANHTAQTVATAKTAIEQLAEDAVEGVKEGVSKVASAGSRLRQLSAQIPTNVPLAAVDALNQLVSDAKQIRDRLPHRVRARLTEFPEALVTDVDGTIFYQPEGSTTRVVTESTRNAFLDMRTRGKCTFLATGRTPRELPEVFQALGFAPIVVAANGTLVVDGAKLPAELSESTDISDAILHTDGFTADDAATVREAINATRSANAGGPIADLVMDEERVNGHIIKYTARADVASADIAAAITEHLGDVATVNYSAPWGYAEISPAGVTKASGLKWLLSKEGIDPARVVAFGDMPNDIDMLAYVGTGVAMGNADPAVIAQAQWVTSPVAKDGVSEFLAPVFQREETPGQV</sequence>
<accession>U3GZZ8</accession>
<dbReference type="InterPro" id="IPR023214">
    <property type="entry name" value="HAD_sf"/>
</dbReference>
<dbReference type="SUPFAM" id="SSF56784">
    <property type="entry name" value="HAD-like"/>
    <property type="match status" value="1"/>
</dbReference>
<keyword evidence="1" id="KW-0175">Coiled coil</keyword>
<name>U3GZZ8_9CORY</name>
<dbReference type="OrthoDB" id="3210041at2"/>
<dbReference type="STRING" id="1348662.CARG_09280"/>
<dbReference type="Pfam" id="PF08282">
    <property type="entry name" value="Hydrolase_3"/>
    <property type="match status" value="1"/>
</dbReference>
<dbReference type="HOGENOM" id="CLU_031362_0_0_11"/>
<evidence type="ECO:0000259" key="2">
    <source>
        <dbReference type="SMART" id="SM00563"/>
    </source>
</evidence>
<dbReference type="GO" id="GO:0005829">
    <property type="term" value="C:cytosol"/>
    <property type="evidence" value="ECO:0007669"/>
    <property type="project" value="TreeGrafter"/>
</dbReference>
<dbReference type="SMART" id="SM00563">
    <property type="entry name" value="PlsC"/>
    <property type="match status" value="1"/>
</dbReference>
<dbReference type="AlphaFoldDB" id="U3GZZ8"/>
<dbReference type="Gene3D" id="3.40.50.1000">
    <property type="entry name" value="HAD superfamily/HAD-like"/>
    <property type="match status" value="1"/>
</dbReference>
<dbReference type="SUPFAM" id="SSF69593">
    <property type="entry name" value="Glycerol-3-phosphate (1)-acyltransferase"/>
    <property type="match status" value="1"/>
</dbReference>
<dbReference type="Proteomes" id="UP000016943">
    <property type="component" value="Chromosome"/>
</dbReference>
<dbReference type="InterPro" id="IPR006379">
    <property type="entry name" value="HAD-SF_hydro_IIB"/>
</dbReference>
<dbReference type="GO" id="GO:0000287">
    <property type="term" value="F:magnesium ion binding"/>
    <property type="evidence" value="ECO:0007669"/>
    <property type="project" value="TreeGrafter"/>
</dbReference>
<dbReference type="NCBIfam" id="TIGR01484">
    <property type="entry name" value="HAD-SF-IIB"/>
    <property type="match status" value="1"/>
</dbReference>
<dbReference type="Gene3D" id="3.30.1240.10">
    <property type="match status" value="1"/>
</dbReference>